<dbReference type="SUPFAM" id="SSF55785">
    <property type="entry name" value="PYP-like sensor domain (PAS domain)"/>
    <property type="match status" value="1"/>
</dbReference>
<evidence type="ECO:0000256" key="5">
    <source>
        <dbReference type="ARBA" id="ARBA00022826"/>
    </source>
</evidence>
<dbReference type="FunFam" id="2.60.120.10:FF:000107">
    <property type="entry name" value="Potassium voltage-gated channel unc-103"/>
    <property type="match status" value="1"/>
</dbReference>
<evidence type="ECO:0000259" key="14">
    <source>
        <dbReference type="PROSITE" id="PS50042"/>
    </source>
</evidence>
<dbReference type="PRINTS" id="PR01463">
    <property type="entry name" value="EAGCHANLFMLY"/>
</dbReference>
<keyword evidence="9" id="KW-0406">Ion transport</keyword>
<evidence type="ECO:0000313" key="17">
    <source>
        <dbReference type="Proteomes" id="UP000663829"/>
    </source>
</evidence>
<evidence type="ECO:0000256" key="12">
    <source>
        <dbReference type="ARBA" id="ARBA00034430"/>
    </source>
</evidence>
<dbReference type="OrthoDB" id="432483at2759"/>
<dbReference type="SUPFAM" id="SSF51206">
    <property type="entry name" value="cAMP-binding domain-like"/>
    <property type="match status" value="1"/>
</dbReference>
<dbReference type="GO" id="GO:0034702">
    <property type="term" value="C:monoatomic ion channel complex"/>
    <property type="evidence" value="ECO:0007669"/>
    <property type="project" value="UniProtKB-KW"/>
</dbReference>
<evidence type="ECO:0000256" key="8">
    <source>
        <dbReference type="ARBA" id="ARBA00022989"/>
    </source>
</evidence>
<keyword evidence="11" id="KW-0407">Ion channel</keyword>
<dbReference type="Gene3D" id="2.60.120.10">
    <property type="entry name" value="Jelly Rolls"/>
    <property type="match status" value="1"/>
</dbReference>
<dbReference type="GO" id="GO:0042391">
    <property type="term" value="P:regulation of membrane potential"/>
    <property type="evidence" value="ECO:0007669"/>
    <property type="project" value="TreeGrafter"/>
</dbReference>
<dbReference type="Pfam" id="PF00027">
    <property type="entry name" value="cNMP_binding"/>
    <property type="match status" value="1"/>
</dbReference>
<keyword evidence="4 13" id="KW-0812">Transmembrane</keyword>
<evidence type="ECO:0000256" key="10">
    <source>
        <dbReference type="ARBA" id="ARBA00023136"/>
    </source>
</evidence>
<feature type="transmembrane region" description="Helical" evidence="13">
    <location>
        <begin position="269"/>
        <end position="289"/>
    </location>
</feature>
<keyword evidence="17" id="KW-1185">Reference proteome</keyword>
<comment type="caution">
    <text evidence="15">The sequence shown here is derived from an EMBL/GenBank/DDBJ whole genome shotgun (WGS) entry which is preliminary data.</text>
</comment>
<dbReference type="InterPro" id="IPR000595">
    <property type="entry name" value="cNMP-bd_dom"/>
</dbReference>
<dbReference type="GO" id="GO:0005242">
    <property type="term" value="F:inward rectifier potassium channel activity"/>
    <property type="evidence" value="ECO:0007669"/>
    <property type="project" value="TreeGrafter"/>
</dbReference>
<dbReference type="PANTHER" id="PTHR10217:SF548">
    <property type="entry name" value="GH12235P"/>
    <property type="match status" value="1"/>
</dbReference>
<evidence type="ECO:0000313" key="16">
    <source>
        <dbReference type="EMBL" id="CAF3554246.1"/>
    </source>
</evidence>
<keyword evidence="2" id="KW-0813">Transport</keyword>
<dbReference type="Proteomes" id="UP000681722">
    <property type="component" value="Unassembled WGS sequence"/>
</dbReference>
<dbReference type="InterPro" id="IPR050818">
    <property type="entry name" value="KCNH_animal-type"/>
</dbReference>
<evidence type="ECO:0000256" key="1">
    <source>
        <dbReference type="ARBA" id="ARBA00004141"/>
    </source>
</evidence>
<keyword evidence="8 13" id="KW-1133">Transmembrane helix</keyword>
<dbReference type="GO" id="GO:0005886">
    <property type="term" value="C:plasma membrane"/>
    <property type="evidence" value="ECO:0007669"/>
    <property type="project" value="TreeGrafter"/>
</dbReference>
<dbReference type="InterPro" id="IPR003938">
    <property type="entry name" value="K_chnl_volt-dep_EAG/ELK/ERG"/>
</dbReference>
<keyword evidence="7" id="KW-0630">Potassium</keyword>
<dbReference type="AlphaFoldDB" id="A0A813QT87"/>
<sequence>MPMKRGHVSAPQNTFIDTIIKKFDSQSRRFLIANARLISKPTIYCNDAFYELTGFNRADVLQKPCTCEFLYGPETCDKSIKQICHALQGSVEKEVDIILYKKTGVKFWSNVLIAPVKNESCDIILFILEFMESENKIISREIPRICNYTITETNGIRKRPWLRMINPIRYLFSRNLAKSATRDGTSGEDVVFESVFDDERSNENQLETVIKKNTMSNKAKSFIPNISRRIAQILSLNEDPLPDFRLSDTHRIPRTILLHYSPFKAGWDWLILLLVIYTAIVTPYTAAFLMHEDSNTISENKIKLRQSRALAVIELIVDVMFIIDLIVNLRTTYVKHNEELVTRGTKIAKHYLKRWFLIDVTAAIPFDILFSFIQAKGGGESTALMGLLKTARLLRLVRIARKLDRYSEYGVGVLILLTATFALIAHWLACIWYAIGRLERNHHALMYASIFGNVSAIIQRLYSGTARYQIQMLRVKEFIRFHQIPTPLRQRLEDYFNHAWNYTNGIDMNMVLKGFPECLQADICLHLNSQLLKYCPAFKNASEGCLRTFSMKFKTTHAPPGDILIHRGDILTWLYFITRGSIEILKNDNVVAILSKDDILGENSLLYRVPGKSAYSVRALTYCDLHKIHRDDLLEVIDMYPEFADSFCRNLKITITLRDNELVSKSAQYRSKYLSNPLYCRNTSNARTNNDTISCTVQTDHLNGHSINSAGKN</sequence>
<dbReference type="EMBL" id="CAJOBC010000205">
    <property type="protein sequence ID" value="CAF3554246.1"/>
    <property type="molecule type" value="Genomic_DNA"/>
</dbReference>
<feature type="transmembrane region" description="Helical" evidence="13">
    <location>
        <begin position="441"/>
        <end position="462"/>
    </location>
</feature>
<evidence type="ECO:0000256" key="13">
    <source>
        <dbReference type="SAM" id="Phobius"/>
    </source>
</evidence>
<dbReference type="PANTHER" id="PTHR10217">
    <property type="entry name" value="VOLTAGE AND LIGAND GATED POTASSIUM CHANNEL"/>
    <property type="match status" value="1"/>
</dbReference>
<dbReference type="FunFam" id="1.10.1200.260:FF:000001">
    <property type="entry name" value="Potassium voltage-gated channel subfamily H member 7"/>
    <property type="match status" value="1"/>
</dbReference>
<gene>
    <name evidence="15" type="ORF">GPM918_LOCUS1981</name>
    <name evidence="16" type="ORF">SRO942_LOCUS1981</name>
</gene>
<dbReference type="SUPFAM" id="SSF81324">
    <property type="entry name" value="Voltage-gated potassium channels"/>
    <property type="match status" value="1"/>
</dbReference>
<dbReference type="Pfam" id="PF13426">
    <property type="entry name" value="PAS_9"/>
    <property type="match status" value="1"/>
</dbReference>
<proteinExistence type="predicted"/>
<dbReference type="Pfam" id="PF00520">
    <property type="entry name" value="Ion_trans"/>
    <property type="match status" value="1"/>
</dbReference>
<evidence type="ECO:0000256" key="3">
    <source>
        <dbReference type="ARBA" id="ARBA00022538"/>
    </source>
</evidence>
<evidence type="ECO:0000256" key="6">
    <source>
        <dbReference type="ARBA" id="ARBA00022882"/>
    </source>
</evidence>
<comment type="catalytic activity">
    <reaction evidence="12">
        <text>K(+)(in) = K(+)(out)</text>
        <dbReference type="Rhea" id="RHEA:29463"/>
        <dbReference type="ChEBI" id="CHEBI:29103"/>
    </reaction>
</comment>
<protein>
    <recommendedName>
        <fullName evidence="14">Cyclic nucleotide-binding domain-containing protein</fullName>
    </recommendedName>
</protein>
<organism evidence="15 17">
    <name type="scientific">Didymodactylos carnosus</name>
    <dbReference type="NCBI Taxonomy" id="1234261"/>
    <lineage>
        <taxon>Eukaryota</taxon>
        <taxon>Metazoa</taxon>
        <taxon>Spiralia</taxon>
        <taxon>Gnathifera</taxon>
        <taxon>Rotifera</taxon>
        <taxon>Eurotatoria</taxon>
        <taxon>Bdelloidea</taxon>
        <taxon>Philodinida</taxon>
        <taxon>Philodinidae</taxon>
        <taxon>Didymodactylos</taxon>
    </lineage>
</organism>
<name>A0A813QT87_9BILA</name>
<dbReference type="InterPro" id="IPR000014">
    <property type="entry name" value="PAS"/>
</dbReference>
<feature type="transmembrane region" description="Helical" evidence="13">
    <location>
        <begin position="409"/>
        <end position="435"/>
    </location>
</feature>
<feature type="transmembrane region" description="Helical" evidence="13">
    <location>
        <begin position="309"/>
        <end position="327"/>
    </location>
</feature>
<evidence type="ECO:0000256" key="2">
    <source>
        <dbReference type="ARBA" id="ARBA00022448"/>
    </source>
</evidence>
<evidence type="ECO:0000256" key="4">
    <source>
        <dbReference type="ARBA" id="ARBA00022692"/>
    </source>
</evidence>
<dbReference type="SMART" id="SM00100">
    <property type="entry name" value="cNMP"/>
    <property type="match status" value="1"/>
</dbReference>
<dbReference type="EMBL" id="CAJNOQ010000205">
    <property type="protein sequence ID" value="CAF0772063.1"/>
    <property type="molecule type" value="Genomic_DNA"/>
</dbReference>
<comment type="subcellular location">
    <subcellularLocation>
        <location evidence="1">Membrane</location>
        <topology evidence="1">Multi-pass membrane protein</topology>
    </subcellularLocation>
</comment>
<dbReference type="PROSITE" id="PS50042">
    <property type="entry name" value="CNMP_BINDING_3"/>
    <property type="match status" value="1"/>
</dbReference>
<feature type="transmembrane region" description="Helical" evidence="13">
    <location>
        <begin position="355"/>
        <end position="375"/>
    </location>
</feature>
<dbReference type="Gene3D" id="1.10.287.70">
    <property type="match status" value="1"/>
</dbReference>
<dbReference type="InterPro" id="IPR005821">
    <property type="entry name" value="Ion_trans_dom"/>
</dbReference>
<dbReference type="Gene3D" id="3.30.450.20">
    <property type="entry name" value="PAS domain"/>
    <property type="match status" value="1"/>
</dbReference>
<dbReference type="InterPro" id="IPR018490">
    <property type="entry name" value="cNMP-bd_dom_sf"/>
</dbReference>
<keyword evidence="3" id="KW-0633">Potassium transport</keyword>
<keyword evidence="5" id="KW-0631">Potassium channel</keyword>
<evidence type="ECO:0000256" key="7">
    <source>
        <dbReference type="ARBA" id="ARBA00022958"/>
    </source>
</evidence>
<reference evidence="15" key="1">
    <citation type="submission" date="2021-02" db="EMBL/GenBank/DDBJ databases">
        <authorList>
            <person name="Nowell W R."/>
        </authorList>
    </citation>
    <scope>NUCLEOTIDE SEQUENCE</scope>
</reference>
<dbReference type="InterPro" id="IPR014710">
    <property type="entry name" value="RmlC-like_jellyroll"/>
</dbReference>
<dbReference type="FunFam" id="3.30.450.20:FF:000001">
    <property type="entry name" value="Potassium voltage-gated channel subfamily H member 7"/>
    <property type="match status" value="1"/>
</dbReference>
<accession>A0A813QT87</accession>
<dbReference type="CDD" id="cd00130">
    <property type="entry name" value="PAS"/>
    <property type="match status" value="1"/>
</dbReference>
<evidence type="ECO:0000313" key="15">
    <source>
        <dbReference type="EMBL" id="CAF0772063.1"/>
    </source>
</evidence>
<dbReference type="Gene3D" id="1.10.1200.260">
    <property type="match status" value="1"/>
</dbReference>
<evidence type="ECO:0000256" key="11">
    <source>
        <dbReference type="ARBA" id="ARBA00023303"/>
    </source>
</evidence>
<dbReference type="InterPro" id="IPR035965">
    <property type="entry name" value="PAS-like_dom_sf"/>
</dbReference>
<dbReference type="Proteomes" id="UP000663829">
    <property type="component" value="Unassembled WGS sequence"/>
</dbReference>
<feature type="domain" description="Cyclic nucleotide-binding" evidence="14">
    <location>
        <begin position="537"/>
        <end position="637"/>
    </location>
</feature>
<dbReference type="CDD" id="cd00038">
    <property type="entry name" value="CAP_ED"/>
    <property type="match status" value="1"/>
</dbReference>
<evidence type="ECO:0000256" key="9">
    <source>
        <dbReference type="ARBA" id="ARBA00023065"/>
    </source>
</evidence>
<keyword evidence="10 13" id="KW-0472">Membrane</keyword>
<keyword evidence="6" id="KW-0851">Voltage-gated channel</keyword>